<proteinExistence type="inferred from homology"/>
<feature type="domain" description="Shikimate dehydrogenase substrate binding N-terminal" evidence="10">
    <location>
        <begin position="7"/>
        <end position="89"/>
    </location>
</feature>
<dbReference type="GO" id="GO:0008652">
    <property type="term" value="P:amino acid biosynthetic process"/>
    <property type="evidence" value="ECO:0007669"/>
    <property type="project" value="UniProtKB-KW"/>
</dbReference>
<comment type="caution">
    <text evidence="8">Lacks conserved residue(s) required for the propagation of feature annotation.</text>
</comment>
<feature type="domain" description="SDH C-terminal" evidence="11">
    <location>
        <begin position="240"/>
        <end position="267"/>
    </location>
</feature>
<keyword evidence="3 8" id="KW-0028">Amino-acid biosynthesis</keyword>
<evidence type="ECO:0000256" key="5">
    <source>
        <dbReference type="ARBA" id="ARBA00023002"/>
    </source>
</evidence>
<comment type="caution">
    <text evidence="12">The sequence shown here is derived from an EMBL/GenBank/DDBJ whole genome shotgun (WGS) entry which is preliminary data.</text>
</comment>
<dbReference type="SUPFAM" id="SSF53223">
    <property type="entry name" value="Aminoacid dehydrogenase-like, N-terminal domain"/>
    <property type="match status" value="1"/>
</dbReference>
<dbReference type="GO" id="GO:0050661">
    <property type="term" value="F:NADP binding"/>
    <property type="evidence" value="ECO:0007669"/>
    <property type="project" value="InterPro"/>
</dbReference>
<dbReference type="PANTHER" id="PTHR21089:SF1">
    <property type="entry name" value="BIFUNCTIONAL 3-DEHYDROQUINATE DEHYDRATASE_SHIKIMATE DEHYDROGENASE, CHLOROPLASTIC"/>
    <property type="match status" value="1"/>
</dbReference>
<feature type="binding site" evidence="8">
    <location>
        <position position="103"/>
    </location>
    <ligand>
        <name>shikimate</name>
        <dbReference type="ChEBI" id="CHEBI:36208"/>
    </ligand>
</feature>
<feature type="binding site" evidence="8">
    <location>
        <begin position="152"/>
        <end position="157"/>
    </location>
    <ligand>
        <name>NADP(+)</name>
        <dbReference type="ChEBI" id="CHEBI:58349"/>
    </ligand>
</feature>
<dbReference type="PANTHER" id="PTHR21089">
    <property type="entry name" value="SHIKIMATE DEHYDROGENASE"/>
    <property type="match status" value="1"/>
</dbReference>
<dbReference type="EMBL" id="DYWT01000275">
    <property type="protein sequence ID" value="HJF33673.1"/>
    <property type="molecule type" value="Genomic_DNA"/>
</dbReference>
<feature type="domain" description="Quinate/shikimate 5-dehydrogenase/glutamyl-tRNA reductase" evidence="9">
    <location>
        <begin position="117"/>
        <end position="191"/>
    </location>
</feature>
<sequence>MKKWYAVIGDPIKQSMSPSMHESWFKENSIDAAYIPIHVPADRLREAVEGLKNLGCSGWNVTVPHKSAIIPFLHQLDPSAEQMNAVNTVRVLEDGTLIGYNTDGNGFVRSLEEAYGERSKDKKVLVIGAGGAARGIAFALHSAGYGPIFFANRTLEKAEQLAANLSDSTVLSVAEAELSLSEFGLIVQTTSVGMNFSQKGLPLNLDNVLEGTIVADIIYNPLETEFLAEARKRGAHTLNGVGMFVHQGALAFETWTEVHPDTEFMNEKITTTLGG</sequence>
<feature type="binding site" evidence="8">
    <location>
        <position position="217"/>
    </location>
    <ligand>
        <name>NADP(+)</name>
        <dbReference type="ChEBI" id="CHEBI:58349"/>
    </ligand>
</feature>
<evidence type="ECO:0000256" key="4">
    <source>
        <dbReference type="ARBA" id="ARBA00022857"/>
    </source>
</evidence>
<feature type="binding site" evidence="8">
    <location>
        <position position="247"/>
    </location>
    <ligand>
        <name>shikimate</name>
        <dbReference type="ChEBI" id="CHEBI:36208"/>
    </ligand>
</feature>
<dbReference type="InterPro" id="IPR041121">
    <property type="entry name" value="SDH_C"/>
</dbReference>
<accession>A0A921KEV2</accession>
<evidence type="ECO:0000256" key="3">
    <source>
        <dbReference type="ARBA" id="ARBA00022605"/>
    </source>
</evidence>
<keyword evidence="4 8" id="KW-0521">NADP</keyword>
<dbReference type="NCBIfam" id="TIGR00507">
    <property type="entry name" value="aroE"/>
    <property type="match status" value="1"/>
</dbReference>
<evidence type="ECO:0000256" key="6">
    <source>
        <dbReference type="ARBA" id="ARBA00023141"/>
    </source>
</evidence>
<dbReference type="AlphaFoldDB" id="A0A921KEV2"/>
<feature type="binding site" evidence="8">
    <location>
        <position position="240"/>
    </location>
    <ligand>
        <name>NADP(+)</name>
        <dbReference type="ChEBI" id="CHEBI:58349"/>
    </ligand>
</feature>
<dbReference type="NCBIfam" id="NF001319">
    <property type="entry name" value="PRK00258.3-3"/>
    <property type="match status" value="1"/>
</dbReference>
<evidence type="ECO:0000259" key="11">
    <source>
        <dbReference type="Pfam" id="PF18317"/>
    </source>
</evidence>
<gene>
    <name evidence="8 12" type="primary">aroE</name>
    <name evidence="12" type="ORF">K8V56_18060</name>
</gene>
<protein>
    <recommendedName>
        <fullName evidence="2 8">Shikimate dehydrogenase (NADP(+))</fullName>
        <shortName evidence="8">SDH</shortName>
        <ecNumber evidence="2 8">1.1.1.25</ecNumber>
    </recommendedName>
</protein>
<dbReference type="Pfam" id="PF01488">
    <property type="entry name" value="Shikimate_DH"/>
    <property type="match status" value="1"/>
</dbReference>
<feature type="binding site" evidence="8">
    <location>
        <position position="87"/>
    </location>
    <ligand>
        <name>shikimate</name>
        <dbReference type="ChEBI" id="CHEBI:36208"/>
    </ligand>
</feature>
<evidence type="ECO:0000259" key="10">
    <source>
        <dbReference type="Pfam" id="PF08501"/>
    </source>
</evidence>
<dbReference type="SUPFAM" id="SSF51735">
    <property type="entry name" value="NAD(P)-binding Rossmann-fold domains"/>
    <property type="match status" value="1"/>
</dbReference>
<dbReference type="CDD" id="cd01065">
    <property type="entry name" value="NAD_bind_Shikimate_DH"/>
    <property type="match status" value="1"/>
</dbReference>
<dbReference type="GO" id="GO:0009423">
    <property type="term" value="P:chorismate biosynthetic process"/>
    <property type="evidence" value="ECO:0007669"/>
    <property type="project" value="UniProtKB-UniRule"/>
</dbReference>
<feature type="binding site" evidence="8">
    <location>
        <begin position="15"/>
        <end position="17"/>
    </location>
    <ligand>
        <name>shikimate</name>
        <dbReference type="ChEBI" id="CHEBI:36208"/>
    </ligand>
</feature>
<dbReference type="Proteomes" id="UP000698173">
    <property type="component" value="Unassembled WGS sequence"/>
</dbReference>
<comment type="pathway">
    <text evidence="1 8">Metabolic intermediate biosynthesis; chorismate biosynthesis; chorismate from D-erythrose 4-phosphate and phosphoenolpyruvate: step 4/7.</text>
</comment>
<name>A0A921KEV2_SPOPS</name>
<dbReference type="GO" id="GO:0009073">
    <property type="term" value="P:aromatic amino acid family biosynthetic process"/>
    <property type="evidence" value="ECO:0007669"/>
    <property type="project" value="UniProtKB-KW"/>
</dbReference>
<evidence type="ECO:0000313" key="13">
    <source>
        <dbReference type="Proteomes" id="UP000698173"/>
    </source>
</evidence>
<organism evidence="12 13">
    <name type="scientific">Sporosarcina psychrophila</name>
    <name type="common">Bacillus psychrophilus</name>
    <dbReference type="NCBI Taxonomy" id="1476"/>
    <lineage>
        <taxon>Bacteria</taxon>
        <taxon>Bacillati</taxon>
        <taxon>Bacillota</taxon>
        <taxon>Bacilli</taxon>
        <taxon>Bacillales</taxon>
        <taxon>Caryophanaceae</taxon>
        <taxon>Sporosarcina</taxon>
    </lineage>
</organism>
<dbReference type="Gene3D" id="3.40.50.720">
    <property type="entry name" value="NAD(P)-binding Rossmann-like Domain"/>
    <property type="match status" value="1"/>
</dbReference>
<comment type="similarity">
    <text evidence="8">Belongs to the shikimate dehydrogenase family.</text>
</comment>
<dbReference type="InterPro" id="IPR022893">
    <property type="entry name" value="Shikimate_DH_fam"/>
</dbReference>
<dbReference type="EC" id="1.1.1.25" evidence="2 8"/>
<feature type="binding site" evidence="8">
    <location>
        <position position="219"/>
    </location>
    <ligand>
        <name>shikimate</name>
        <dbReference type="ChEBI" id="CHEBI:36208"/>
    </ligand>
</feature>
<reference evidence="12" key="1">
    <citation type="journal article" date="2021" name="PeerJ">
        <title>Extensive microbial diversity within the chicken gut microbiome revealed by metagenomics and culture.</title>
        <authorList>
            <person name="Gilroy R."/>
            <person name="Ravi A."/>
            <person name="Getino M."/>
            <person name="Pursley I."/>
            <person name="Horton D.L."/>
            <person name="Alikhan N.F."/>
            <person name="Baker D."/>
            <person name="Gharbi K."/>
            <person name="Hall N."/>
            <person name="Watson M."/>
            <person name="Adriaenssens E.M."/>
            <person name="Foster-Nyarko E."/>
            <person name="Jarju S."/>
            <person name="Secka A."/>
            <person name="Antonio M."/>
            <person name="Oren A."/>
            <person name="Chaudhuri R.R."/>
            <person name="La Ragione R."/>
            <person name="Hildebrand F."/>
            <person name="Pallen M.J."/>
        </authorList>
    </citation>
    <scope>NUCLEOTIDE SEQUENCE</scope>
    <source>
        <strain evidence="12">CHK171-7178</strain>
    </source>
</reference>
<dbReference type="InterPro" id="IPR006151">
    <property type="entry name" value="Shikm_DH/Glu-tRNA_Rdtase"/>
</dbReference>
<evidence type="ECO:0000256" key="7">
    <source>
        <dbReference type="ARBA" id="ARBA00049442"/>
    </source>
</evidence>
<feature type="binding site" evidence="8">
    <location>
        <begin position="128"/>
        <end position="132"/>
    </location>
    <ligand>
        <name>NADP(+)</name>
        <dbReference type="ChEBI" id="CHEBI:58349"/>
    </ligand>
</feature>
<evidence type="ECO:0000256" key="1">
    <source>
        <dbReference type="ARBA" id="ARBA00004871"/>
    </source>
</evidence>
<dbReference type="HAMAP" id="MF_00222">
    <property type="entry name" value="Shikimate_DH_AroE"/>
    <property type="match status" value="1"/>
</dbReference>
<comment type="function">
    <text evidence="8">Involved in the biosynthesis of the chorismate, which leads to the biosynthesis of aromatic amino acids. Catalyzes the reversible NADPH linked reduction of 3-dehydroshikimate (DHSA) to yield shikimate (SA).</text>
</comment>
<dbReference type="Pfam" id="PF18317">
    <property type="entry name" value="SDH_C"/>
    <property type="match status" value="1"/>
</dbReference>
<dbReference type="GO" id="GO:0019632">
    <property type="term" value="P:shikimate metabolic process"/>
    <property type="evidence" value="ECO:0007669"/>
    <property type="project" value="InterPro"/>
</dbReference>
<feature type="binding site" evidence="8">
    <location>
        <position position="62"/>
    </location>
    <ligand>
        <name>shikimate</name>
        <dbReference type="ChEBI" id="CHEBI:36208"/>
    </ligand>
</feature>
<dbReference type="InterPro" id="IPR046346">
    <property type="entry name" value="Aminoacid_DH-like_N_sf"/>
</dbReference>
<dbReference type="InterPro" id="IPR011342">
    <property type="entry name" value="Shikimate_DH"/>
</dbReference>
<dbReference type="InterPro" id="IPR013708">
    <property type="entry name" value="Shikimate_DH-bd_N"/>
</dbReference>
<evidence type="ECO:0000256" key="2">
    <source>
        <dbReference type="ARBA" id="ARBA00012962"/>
    </source>
</evidence>
<dbReference type="GO" id="GO:0004764">
    <property type="term" value="F:shikimate 3-dehydrogenase (NADP+) activity"/>
    <property type="evidence" value="ECO:0007669"/>
    <property type="project" value="UniProtKB-UniRule"/>
</dbReference>
<dbReference type="Pfam" id="PF08501">
    <property type="entry name" value="Shikimate_dh_N"/>
    <property type="match status" value="1"/>
</dbReference>
<evidence type="ECO:0000256" key="8">
    <source>
        <dbReference type="HAMAP-Rule" id="MF_00222"/>
    </source>
</evidence>
<dbReference type="InterPro" id="IPR036291">
    <property type="entry name" value="NAD(P)-bd_dom_sf"/>
</dbReference>
<comment type="subunit">
    <text evidence="8">Homodimer.</text>
</comment>
<dbReference type="Gene3D" id="3.40.50.10860">
    <property type="entry name" value="Leucine Dehydrogenase, chain A, domain 1"/>
    <property type="match status" value="1"/>
</dbReference>
<keyword evidence="6 8" id="KW-0057">Aromatic amino acid biosynthesis</keyword>
<keyword evidence="5 8" id="KW-0560">Oxidoreductase</keyword>
<reference evidence="12" key="2">
    <citation type="submission" date="2021-09" db="EMBL/GenBank/DDBJ databases">
        <authorList>
            <person name="Gilroy R."/>
        </authorList>
    </citation>
    <scope>NUCLEOTIDE SEQUENCE</scope>
    <source>
        <strain evidence="12">CHK171-7178</strain>
    </source>
</reference>
<dbReference type="GO" id="GO:0005829">
    <property type="term" value="C:cytosol"/>
    <property type="evidence" value="ECO:0007669"/>
    <property type="project" value="TreeGrafter"/>
</dbReference>
<feature type="active site" description="Proton acceptor" evidence="8">
    <location>
        <position position="66"/>
    </location>
</feature>
<evidence type="ECO:0000313" key="12">
    <source>
        <dbReference type="EMBL" id="HJF33673.1"/>
    </source>
</evidence>
<comment type="catalytic activity">
    <reaction evidence="7 8">
        <text>shikimate + NADP(+) = 3-dehydroshikimate + NADPH + H(+)</text>
        <dbReference type="Rhea" id="RHEA:17737"/>
        <dbReference type="ChEBI" id="CHEBI:15378"/>
        <dbReference type="ChEBI" id="CHEBI:16630"/>
        <dbReference type="ChEBI" id="CHEBI:36208"/>
        <dbReference type="ChEBI" id="CHEBI:57783"/>
        <dbReference type="ChEBI" id="CHEBI:58349"/>
        <dbReference type="EC" id="1.1.1.25"/>
    </reaction>
</comment>
<evidence type="ECO:0000259" key="9">
    <source>
        <dbReference type="Pfam" id="PF01488"/>
    </source>
</evidence>